<keyword evidence="2" id="KW-0378">Hydrolase</keyword>
<organism evidence="2 3">
    <name type="scientific">Oceanobacillus piezotolerans</name>
    <dbReference type="NCBI Taxonomy" id="2448030"/>
    <lineage>
        <taxon>Bacteria</taxon>
        <taxon>Bacillati</taxon>
        <taxon>Bacillota</taxon>
        <taxon>Bacilli</taxon>
        <taxon>Bacillales</taxon>
        <taxon>Bacillaceae</taxon>
        <taxon>Oceanobacillus</taxon>
    </lineage>
</organism>
<protein>
    <submittedName>
        <fullName evidence="2">Alpha/beta hydrolase</fullName>
    </submittedName>
</protein>
<name>A0A498DFA3_9BACI</name>
<dbReference type="EMBL" id="RCHR01000002">
    <property type="protein sequence ID" value="RLL46601.1"/>
    <property type="molecule type" value="Genomic_DNA"/>
</dbReference>
<dbReference type="Proteomes" id="UP000270219">
    <property type="component" value="Unassembled WGS sequence"/>
</dbReference>
<dbReference type="Pfam" id="PF12146">
    <property type="entry name" value="Hydrolase_4"/>
    <property type="match status" value="1"/>
</dbReference>
<dbReference type="GO" id="GO:0016787">
    <property type="term" value="F:hydrolase activity"/>
    <property type="evidence" value="ECO:0007669"/>
    <property type="project" value="UniProtKB-KW"/>
</dbReference>
<comment type="caution">
    <text evidence="2">The sequence shown here is derived from an EMBL/GenBank/DDBJ whole genome shotgun (WGS) entry which is preliminary data.</text>
</comment>
<proteinExistence type="predicted"/>
<dbReference type="SUPFAM" id="SSF53474">
    <property type="entry name" value="alpha/beta-Hydrolases"/>
    <property type="match status" value="1"/>
</dbReference>
<reference evidence="2 3" key="1">
    <citation type="submission" date="2018-10" db="EMBL/GenBank/DDBJ databases">
        <title>Oceanobacillus sp. YLB-02 draft genome.</title>
        <authorList>
            <person name="Yu L."/>
        </authorList>
    </citation>
    <scope>NUCLEOTIDE SEQUENCE [LARGE SCALE GENOMIC DNA]</scope>
    <source>
        <strain evidence="2 3">YLB-02</strain>
    </source>
</reference>
<feature type="domain" description="Serine aminopeptidase S33" evidence="1">
    <location>
        <begin position="25"/>
        <end position="286"/>
    </location>
</feature>
<dbReference type="Gene3D" id="3.40.50.1820">
    <property type="entry name" value="alpha/beta hydrolase"/>
    <property type="match status" value="1"/>
</dbReference>
<accession>A0A498DFA3</accession>
<dbReference type="InterPro" id="IPR051044">
    <property type="entry name" value="MAG_DAG_Lipase"/>
</dbReference>
<dbReference type="InterPro" id="IPR029058">
    <property type="entry name" value="AB_hydrolase_fold"/>
</dbReference>
<evidence type="ECO:0000259" key="1">
    <source>
        <dbReference type="Pfam" id="PF12146"/>
    </source>
</evidence>
<evidence type="ECO:0000313" key="2">
    <source>
        <dbReference type="EMBL" id="RLL46601.1"/>
    </source>
</evidence>
<keyword evidence="3" id="KW-1185">Reference proteome</keyword>
<dbReference type="PANTHER" id="PTHR11614">
    <property type="entry name" value="PHOSPHOLIPASE-RELATED"/>
    <property type="match status" value="1"/>
</dbReference>
<gene>
    <name evidence="2" type="ORF">D8M04_05185</name>
</gene>
<dbReference type="InterPro" id="IPR022742">
    <property type="entry name" value="Hydrolase_4"/>
</dbReference>
<dbReference type="OrthoDB" id="9806902at2"/>
<evidence type="ECO:0000313" key="3">
    <source>
        <dbReference type="Proteomes" id="UP000270219"/>
    </source>
</evidence>
<dbReference type="AlphaFoldDB" id="A0A498DFA3"/>
<dbReference type="RefSeq" id="WP_121521852.1">
    <property type="nucleotide sequence ID" value="NZ_RCHR01000002.1"/>
</dbReference>
<sequence>MKDTFWLKTTDDTEIYVKRWFNPNQRPKAIVQLAHGMVEHIERYDIFSSNLLEQGIFVYGNDHRGHGQTGLRYDSLGYFASEDGFLKVVDDLFLITSYIKKDYPDTPIFLLGHSMGSFLARIYVQRYSKEIAGVILTGTGYTPLFLTTLGITLARALSQREESALMNHLVFGNYNKRINNPKKTHDWLTRDENVVQKFITDPLCGFTPSASYFHDLLTGIQLMQDNQRNSMIRTDLPMLFVSGTEDPVGNYGKGVWKTMNLYHQLGIDDIMVYFYEEARHEVLNEVNKEEVFDSIYQWIISKLKQMTFQ</sequence>